<keyword evidence="3" id="KW-0966">Cell projection</keyword>
<protein>
    <submittedName>
        <fullName evidence="3">Flagellar hook-length control protein FliK</fullName>
    </submittedName>
</protein>
<dbReference type="EMBL" id="PVTK01000005">
    <property type="protein sequence ID" value="PRY64594.1"/>
    <property type="molecule type" value="Genomic_DNA"/>
</dbReference>
<dbReference type="OrthoDB" id="1792985at2"/>
<dbReference type="PANTHER" id="PTHR37533">
    <property type="entry name" value="FLAGELLAR HOOK-LENGTH CONTROL PROTEIN"/>
    <property type="match status" value="1"/>
</dbReference>
<evidence type="ECO:0000259" key="2">
    <source>
        <dbReference type="Pfam" id="PF02120"/>
    </source>
</evidence>
<feature type="region of interest" description="Disordered" evidence="1">
    <location>
        <begin position="398"/>
        <end position="457"/>
    </location>
</feature>
<dbReference type="Gene3D" id="3.30.750.140">
    <property type="match status" value="1"/>
</dbReference>
<dbReference type="Pfam" id="PF02120">
    <property type="entry name" value="Flg_hook"/>
    <property type="match status" value="1"/>
</dbReference>
<dbReference type="InterPro" id="IPR038610">
    <property type="entry name" value="FliK-like_C_sf"/>
</dbReference>
<dbReference type="AlphaFoldDB" id="A0A2T0V361"/>
<accession>A0A2T0V361</accession>
<name>A0A2T0V361_9GAMM</name>
<feature type="compositionally biased region" description="Polar residues" evidence="1">
    <location>
        <begin position="426"/>
        <end position="438"/>
    </location>
</feature>
<dbReference type="Proteomes" id="UP000237647">
    <property type="component" value="Unassembled WGS sequence"/>
</dbReference>
<dbReference type="RefSeq" id="WP_106375039.1">
    <property type="nucleotide sequence ID" value="NZ_PVTK01000005.1"/>
</dbReference>
<comment type="caution">
    <text evidence="3">The sequence shown here is derived from an EMBL/GenBank/DDBJ whole genome shotgun (WGS) entry which is preliminary data.</text>
</comment>
<dbReference type="CDD" id="cd17470">
    <property type="entry name" value="T3SS_Flik_C"/>
    <property type="match status" value="1"/>
</dbReference>
<evidence type="ECO:0000256" key="1">
    <source>
        <dbReference type="SAM" id="MobiDB-lite"/>
    </source>
</evidence>
<organism evidence="3 4">
    <name type="scientific">Vreelandella songnenensis</name>
    <dbReference type="NCBI Taxonomy" id="1176243"/>
    <lineage>
        <taxon>Bacteria</taxon>
        <taxon>Pseudomonadati</taxon>
        <taxon>Pseudomonadota</taxon>
        <taxon>Gammaproteobacteria</taxon>
        <taxon>Oceanospirillales</taxon>
        <taxon>Halomonadaceae</taxon>
        <taxon>Vreelandella</taxon>
    </lineage>
</organism>
<sequence>MNIQLLLSGVQSQDASSGRPALTGALESSQTLFRQALSQAANAPSRLSQSAGSDAGEASATALLDTLQSLGFDLSEAELSSLLSQLSLAVEETAPSQPGLDTFNGEATTSLEEIAERLKLMASFSETSAPASPVPAPTLESIARQLDLDDAETANLLATLQALIDPRQPSATGAVNSLPLTKNEAAQVSSTLNALMAPLTMDNSKQIASLAESARQAPATQPSAAQWRGDDASWDTVYSRASYSASANVLNASTPLFTTQEVAAQLAALAAPSQPGSDALDDLMPSRIGQMAGSLQPPVSSSPTGTAPPAFISAPVTSPAWPSQLGQQLVQFSQRGGDQQVQMQLHPAELGPLSITLKITEQGTQAHFLSAHAQVRQVIEQAIPQLRETLAEQGISLGETSVGEQQNPRERSSSQQGKGAVADAGNSDSTPPGDNSAGTLTPDNNTLTLDGRVDLYA</sequence>
<dbReference type="InterPro" id="IPR021136">
    <property type="entry name" value="Flagellar_hook_control-like_C"/>
</dbReference>
<gene>
    <name evidence="3" type="ORF">B0H98_105261</name>
</gene>
<keyword evidence="3" id="KW-0969">Cilium</keyword>
<dbReference type="PANTHER" id="PTHR37533:SF2">
    <property type="entry name" value="FLAGELLAR HOOK-LENGTH CONTROL PROTEIN"/>
    <property type="match status" value="1"/>
</dbReference>
<evidence type="ECO:0000313" key="4">
    <source>
        <dbReference type="Proteomes" id="UP000237647"/>
    </source>
</evidence>
<feature type="compositionally biased region" description="Low complexity" evidence="1">
    <location>
        <begin position="439"/>
        <end position="450"/>
    </location>
</feature>
<evidence type="ECO:0000313" key="3">
    <source>
        <dbReference type="EMBL" id="PRY64594.1"/>
    </source>
</evidence>
<keyword evidence="4" id="KW-1185">Reference proteome</keyword>
<keyword evidence="3" id="KW-0282">Flagellum</keyword>
<reference evidence="3 4" key="1">
    <citation type="submission" date="2018-03" db="EMBL/GenBank/DDBJ databases">
        <title>Genomic Encyclopedia of Type Strains, Phase III (KMG-III): the genomes of soil and plant-associated and newly described type strains.</title>
        <authorList>
            <person name="Whitman W."/>
        </authorList>
    </citation>
    <scope>NUCLEOTIDE SEQUENCE [LARGE SCALE GENOMIC DNA]</scope>
    <source>
        <strain evidence="3 4">CGMCC 1.12152</strain>
    </source>
</reference>
<proteinExistence type="predicted"/>
<dbReference type="InterPro" id="IPR052563">
    <property type="entry name" value="FliK"/>
</dbReference>
<feature type="domain" description="Flagellar hook-length control protein-like C-terminal" evidence="2">
    <location>
        <begin position="331"/>
        <end position="409"/>
    </location>
</feature>